<evidence type="ECO:0000256" key="4">
    <source>
        <dbReference type="PIRSR" id="PIRSR602678-1"/>
    </source>
</evidence>
<dbReference type="SUPFAM" id="SSF102705">
    <property type="entry name" value="NIF3 (NGG1p interacting factor 3)-like"/>
    <property type="match status" value="1"/>
</dbReference>
<dbReference type="RefSeq" id="WP_102992508.1">
    <property type="nucleotide sequence ID" value="NZ_FXTU01000003.1"/>
</dbReference>
<comment type="similarity">
    <text evidence="1">Belongs to the GTP cyclohydrolase I type 2/NIF3 family.</text>
</comment>
<feature type="binding site" evidence="4">
    <location>
        <position position="138"/>
    </location>
    <ligand>
        <name>a divalent metal cation</name>
        <dbReference type="ChEBI" id="CHEBI:60240"/>
        <label>1</label>
    </ligand>
</feature>
<feature type="binding site" evidence="4">
    <location>
        <position position="94"/>
    </location>
    <ligand>
        <name>a divalent metal cation</name>
        <dbReference type="ChEBI" id="CHEBI:60240"/>
        <label>1</label>
    </ligand>
</feature>
<name>A0AA46AF69_9BACL</name>
<dbReference type="AlphaFoldDB" id="A0AA46AF69"/>
<evidence type="ECO:0000313" key="6">
    <source>
        <dbReference type="Proteomes" id="UP001157946"/>
    </source>
</evidence>
<protein>
    <recommendedName>
        <fullName evidence="2">GTP cyclohydrolase 1 type 2 homolog</fullName>
    </recommendedName>
</protein>
<evidence type="ECO:0000256" key="2">
    <source>
        <dbReference type="ARBA" id="ARBA00022112"/>
    </source>
</evidence>
<dbReference type="GO" id="GO:0046872">
    <property type="term" value="F:metal ion binding"/>
    <property type="evidence" value="ECO:0007669"/>
    <property type="project" value="UniProtKB-KW"/>
</dbReference>
<feature type="binding site" evidence="4">
    <location>
        <position position="95"/>
    </location>
    <ligand>
        <name>a divalent metal cation</name>
        <dbReference type="ChEBI" id="CHEBI:60240"/>
        <label>1</label>
    </ligand>
</feature>
<reference evidence="5" key="1">
    <citation type="submission" date="2017-05" db="EMBL/GenBank/DDBJ databases">
        <authorList>
            <person name="Varghese N."/>
            <person name="Submissions S."/>
        </authorList>
    </citation>
    <scope>NUCLEOTIDE SEQUENCE</scope>
    <source>
        <strain evidence="5">DSM 45262</strain>
    </source>
</reference>
<dbReference type="EMBL" id="FXTU01000003">
    <property type="protein sequence ID" value="SMP17801.1"/>
    <property type="molecule type" value="Genomic_DNA"/>
</dbReference>
<organism evidence="5 6">
    <name type="scientific">Laceyella tengchongensis</name>
    <dbReference type="NCBI Taxonomy" id="574699"/>
    <lineage>
        <taxon>Bacteria</taxon>
        <taxon>Bacillati</taxon>
        <taxon>Bacillota</taxon>
        <taxon>Bacilli</taxon>
        <taxon>Bacillales</taxon>
        <taxon>Thermoactinomycetaceae</taxon>
        <taxon>Laceyella</taxon>
    </lineage>
</organism>
<evidence type="ECO:0000256" key="3">
    <source>
        <dbReference type="ARBA" id="ARBA00022723"/>
    </source>
</evidence>
<evidence type="ECO:0000313" key="5">
    <source>
        <dbReference type="EMBL" id="SMP17801.1"/>
    </source>
</evidence>
<dbReference type="PANTHER" id="PTHR13799">
    <property type="entry name" value="NGG1 INTERACTING FACTOR 3"/>
    <property type="match status" value="1"/>
</dbReference>
<gene>
    <name evidence="5" type="ORF">SAMN06265361_10389</name>
</gene>
<feature type="binding site" evidence="4">
    <location>
        <position position="266"/>
    </location>
    <ligand>
        <name>a divalent metal cation</name>
        <dbReference type="ChEBI" id="CHEBI:60240"/>
        <label>1</label>
    </ligand>
</feature>
<dbReference type="Proteomes" id="UP001157946">
    <property type="component" value="Unassembled WGS sequence"/>
</dbReference>
<proteinExistence type="inferred from homology"/>
<dbReference type="Gene3D" id="3.40.1390.30">
    <property type="entry name" value="NIF3 (NGG1p interacting factor 3)-like"/>
    <property type="match status" value="2"/>
</dbReference>
<dbReference type="InterPro" id="IPR002678">
    <property type="entry name" value="DUF34/NIF3"/>
</dbReference>
<comment type="caution">
    <text evidence="5">The sequence shown here is derived from an EMBL/GenBank/DDBJ whole genome shotgun (WGS) entry which is preliminary data.</text>
</comment>
<evidence type="ECO:0000256" key="1">
    <source>
        <dbReference type="ARBA" id="ARBA00006964"/>
    </source>
</evidence>
<sequence>MINLSMLEKKLDELFQLDRFGSDPAFSRFIPMVYDPIGFDWRNVFHYKFTQQFNGLMLKGAEEVSNVFLAVFPTDDVLTKFLDQSQEGDLLFMHHPLFMECGDPRGAWGKGFVPIKEHFIDAVREKKLSIYTCHMPMDVNKKVGTSISIAEAFHATVVDSFFEECGLICEIPETNTEALIRKSLQIFDIPYVDFEGRHLSKINRIAIVAGCGDKVSAMKEAEEKGAQAYITGEVHCHIDNDYGRQRYQQMMEYVNQTSMSLIGVSHAASEFLVKKTQMKNWLEKHFDIHCILLPQDKWWR</sequence>
<feature type="binding site" evidence="4">
    <location>
        <position position="270"/>
    </location>
    <ligand>
        <name>a divalent metal cation</name>
        <dbReference type="ChEBI" id="CHEBI:60240"/>
        <label>1</label>
    </ligand>
</feature>
<keyword evidence="6" id="KW-1185">Reference proteome</keyword>
<dbReference type="PANTHER" id="PTHR13799:SF14">
    <property type="entry name" value="GTP CYCLOHYDROLASE 1 TYPE 2 HOMOLOG"/>
    <property type="match status" value="1"/>
</dbReference>
<dbReference type="Pfam" id="PF01784">
    <property type="entry name" value="DUF34_NIF3"/>
    <property type="match status" value="1"/>
</dbReference>
<dbReference type="InterPro" id="IPR036069">
    <property type="entry name" value="DUF34/NIF3_sf"/>
</dbReference>
<dbReference type="GO" id="GO:0005737">
    <property type="term" value="C:cytoplasm"/>
    <property type="evidence" value="ECO:0007669"/>
    <property type="project" value="TreeGrafter"/>
</dbReference>
<keyword evidence="3 4" id="KW-0479">Metal-binding</keyword>
<accession>A0AA46AF69</accession>